<organism evidence="8 9">
    <name type="scientific">Candidatus Desulfatibia profunda</name>
    <dbReference type="NCBI Taxonomy" id="2841695"/>
    <lineage>
        <taxon>Bacteria</taxon>
        <taxon>Pseudomonadati</taxon>
        <taxon>Thermodesulfobacteriota</taxon>
        <taxon>Desulfobacteria</taxon>
        <taxon>Desulfobacterales</taxon>
        <taxon>Desulfobacterales incertae sedis</taxon>
        <taxon>Candidatus Desulfatibia</taxon>
    </lineage>
</organism>
<dbReference type="InterPro" id="IPR050260">
    <property type="entry name" value="FAD-bd_OxRdtase"/>
</dbReference>
<dbReference type="InterPro" id="IPR036188">
    <property type="entry name" value="FAD/NAD-bd_sf"/>
</dbReference>
<sequence>MFENARITNIIAKATHVDTDNKMVELSNGTSVGYDKIILGLGASPVVPPIEGVNFDGVFTLRSASDAEQIKRFLEAQQAKNLVFIGAGFINLELPSLLSEVKPDFYNVTIVELLEHPLPLMLDADMAANIQEYLVEKGFNLKMQSKVTKILGENGKVTGVELESGEKIDAQMVMLSVGTRPNLALAKDMNLEMGMFGVKVNQYLETSNPDVLAGGDCVEKIHFITKKPVLSQLRGPSVIQGRLAAKRLAGYAIEFPGILNNSAVRLYEKYIAATGLTDKQAQKEGFETVSVIVNSRSKHGMIPGVKPWILKLVFDKKSQRLLGGQIISDSDSPVKEIDTINALILGEKTIPELTTLMCAGNPDCSSEPSLEPITIAAEQALQQIRK</sequence>
<dbReference type="AlphaFoldDB" id="A0A8J6TKB6"/>
<dbReference type="Proteomes" id="UP000603434">
    <property type="component" value="Unassembled WGS sequence"/>
</dbReference>
<dbReference type="InterPro" id="IPR023753">
    <property type="entry name" value="FAD/NAD-binding_dom"/>
</dbReference>
<evidence type="ECO:0000259" key="6">
    <source>
        <dbReference type="Pfam" id="PF02852"/>
    </source>
</evidence>
<comment type="similarity">
    <text evidence="2">Belongs to the FAD-dependent oxidoreductase family.</text>
</comment>
<dbReference type="Pfam" id="PF07992">
    <property type="entry name" value="Pyr_redox_2"/>
    <property type="match status" value="1"/>
</dbReference>
<dbReference type="PANTHER" id="PTHR43429">
    <property type="entry name" value="PYRIDINE NUCLEOTIDE-DISULFIDE OXIDOREDUCTASE DOMAIN-CONTAINING"/>
    <property type="match status" value="1"/>
</dbReference>
<name>A0A8J6TKB6_9BACT</name>
<dbReference type="Pfam" id="PF02852">
    <property type="entry name" value="Pyr_redox_dim"/>
    <property type="match status" value="1"/>
</dbReference>
<accession>A0A8J6TKB6</accession>
<dbReference type="SUPFAM" id="SSF51905">
    <property type="entry name" value="FAD/NAD(P)-binding domain"/>
    <property type="match status" value="1"/>
</dbReference>
<dbReference type="SUPFAM" id="SSF55424">
    <property type="entry name" value="FAD/NAD-linked reductases, dimerisation (C-terminal) domain"/>
    <property type="match status" value="1"/>
</dbReference>
<evidence type="ECO:0000256" key="4">
    <source>
        <dbReference type="ARBA" id="ARBA00022630"/>
    </source>
</evidence>
<evidence type="ECO:0000313" key="8">
    <source>
        <dbReference type="EMBL" id="MBC8360099.1"/>
    </source>
</evidence>
<feature type="domain" description="FAD/NAD(P)-binding" evidence="7">
    <location>
        <begin position="6"/>
        <end position="222"/>
    </location>
</feature>
<evidence type="ECO:0000256" key="1">
    <source>
        <dbReference type="ARBA" id="ARBA00001974"/>
    </source>
</evidence>
<gene>
    <name evidence="8" type="ORF">H8E23_01710</name>
</gene>
<comment type="caution">
    <text evidence="8">The sequence shown here is derived from an EMBL/GenBank/DDBJ whole genome shotgun (WGS) entry which is preliminary data.</text>
</comment>
<dbReference type="PANTHER" id="PTHR43429:SF3">
    <property type="entry name" value="NITRITE REDUCTASE [NAD(P)H]"/>
    <property type="match status" value="1"/>
</dbReference>
<keyword evidence="5" id="KW-0274">FAD</keyword>
<dbReference type="InterPro" id="IPR016156">
    <property type="entry name" value="FAD/NAD-linked_Rdtase_dimer_sf"/>
</dbReference>
<evidence type="ECO:0000313" key="9">
    <source>
        <dbReference type="Proteomes" id="UP000603434"/>
    </source>
</evidence>
<evidence type="ECO:0000256" key="2">
    <source>
        <dbReference type="ARBA" id="ARBA00006442"/>
    </source>
</evidence>
<evidence type="ECO:0000256" key="5">
    <source>
        <dbReference type="ARBA" id="ARBA00022827"/>
    </source>
</evidence>
<reference evidence="8 9" key="1">
    <citation type="submission" date="2020-08" db="EMBL/GenBank/DDBJ databases">
        <title>Bridging the membrane lipid divide: bacteria of the FCB group superphylum have the potential to synthesize archaeal ether lipids.</title>
        <authorList>
            <person name="Villanueva L."/>
            <person name="Von Meijenfeldt F.A.B."/>
            <person name="Westbye A.B."/>
            <person name="Yadav S."/>
            <person name="Hopmans E.C."/>
            <person name="Dutilh B.E."/>
            <person name="Sinninghe Damste J.S."/>
        </authorList>
    </citation>
    <scope>NUCLEOTIDE SEQUENCE [LARGE SCALE GENOMIC DNA]</scope>
    <source>
        <strain evidence="8">NIOZ-UU30</strain>
    </source>
</reference>
<evidence type="ECO:0000259" key="7">
    <source>
        <dbReference type="Pfam" id="PF07992"/>
    </source>
</evidence>
<proteinExistence type="inferred from homology"/>
<evidence type="ECO:0000256" key="3">
    <source>
        <dbReference type="ARBA" id="ARBA00009130"/>
    </source>
</evidence>
<dbReference type="Gene3D" id="3.50.50.60">
    <property type="entry name" value="FAD/NAD(P)-binding domain"/>
    <property type="match status" value="2"/>
</dbReference>
<feature type="domain" description="Pyridine nucleotide-disulphide oxidoreductase dimerisation" evidence="6">
    <location>
        <begin position="271"/>
        <end position="363"/>
    </location>
</feature>
<dbReference type="GO" id="GO:0016491">
    <property type="term" value="F:oxidoreductase activity"/>
    <property type="evidence" value="ECO:0007669"/>
    <property type="project" value="InterPro"/>
</dbReference>
<comment type="cofactor">
    <cofactor evidence="1">
        <name>FAD</name>
        <dbReference type="ChEBI" id="CHEBI:57692"/>
    </cofactor>
</comment>
<protein>
    <submittedName>
        <fullName evidence="8">FAD-dependent oxidoreductase</fullName>
    </submittedName>
</protein>
<dbReference type="EMBL" id="JACNJH010000064">
    <property type="protein sequence ID" value="MBC8360099.1"/>
    <property type="molecule type" value="Genomic_DNA"/>
</dbReference>
<dbReference type="PRINTS" id="PR00368">
    <property type="entry name" value="FADPNR"/>
</dbReference>
<comment type="similarity">
    <text evidence="3">Belongs to the class-III pyridine nucleotide-disulfide oxidoreductase family.</text>
</comment>
<keyword evidence="4" id="KW-0285">Flavoprotein</keyword>
<dbReference type="InterPro" id="IPR004099">
    <property type="entry name" value="Pyr_nucl-diS_OxRdtase_dimer"/>
</dbReference>